<dbReference type="PANTHER" id="PTHR43406">
    <property type="entry name" value="TRYPTOPHAN SYNTHASE, ALPHA CHAIN"/>
    <property type="match status" value="1"/>
</dbReference>
<keyword evidence="5 8" id="KW-0057">Aromatic amino acid biosynthesis</keyword>
<evidence type="ECO:0000256" key="8">
    <source>
        <dbReference type="HAMAP-Rule" id="MF_00131"/>
    </source>
</evidence>
<dbReference type="SUPFAM" id="SSF51366">
    <property type="entry name" value="Ribulose-phoshate binding barrel"/>
    <property type="match status" value="1"/>
</dbReference>
<dbReference type="RefSeq" id="WP_085440498.1">
    <property type="nucleotide sequence ID" value="NZ_LVJN01000015.1"/>
</dbReference>
<dbReference type="EC" id="4.2.1.20" evidence="8"/>
<evidence type="ECO:0000313" key="11">
    <source>
        <dbReference type="Proteomes" id="UP000194003"/>
    </source>
</evidence>
<comment type="subunit">
    <text evidence="2 8">Tetramer of two alpha and two beta chains.</text>
</comment>
<dbReference type="InterPro" id="IPR011060">
    <property type="entry name" value="RibuloseP-bd_barrel"/>
</dbReference>
<dbReference type="OrthoDB" id="9804578at2"/>
<dbReference type="UniPathway" id="UPA00035">
    <property type="reaction ID" value="UER00044"/>
</dbReference>
<gene>
    <name evidence="8 10" type="primary">trpA</name>
    <name evidence="10" type="ORF">MAIT1_00341</name>
</gene>
<evidence type="ECO:0000256" key="4">
    <source>
        <dbReference type="ARBA" id="ARBA00022822"/>
    </source>
</evidence>
<evidence type="ECO:0000256" key="3">
    <source>
        <dbReference type="ARBA" id="ARBA00022605"/>
    </source>
</evidence>
<evidence type="ECO:0000256" key="9">
    <source>
        <dbReference type="RuleBase" id="RU003662"/>
    </source>
</evidence>
<accession>A0A1Y2K7S6</accession>
<keyword evidence="3 8" id="KW-0028">Amino-acid biosynthesis</keyword>
<dbReference type="Proteomes" id="UP000194003">
    <property type="component" value="Unassembled WGS sequence"/>
</dbReference>
<evidence type="ECO:0000256" key="2">
    <source>
        <dbReference type="ARBA" id="ARBA00011270"/>
    </source>
</evidence>
<keyword evidence="4 8" id="KW-0822">Tryptophan biosynthesis</keyword>
<dbReference type="PROSITE" id="PS00167">
    <property type="entry name" value="TRP_SYNTHASE_ALPHA"/>
    <property type="match status" value="1"/>
</dbReference>
<dbReference type="PANTHER" id="PTHR43406:SF1">
    <property type="entry name" value="TRYPTOPHAN SYNTHASE ALPHA CHAIN, CHLOROPLASTIC"/>
    <property type="match status" value="1"/>
</dbReference>
<dbReference type="STRING" id="1434232.MAIT1_00341"/>
<dbReference type="Gene3D" id="3.20.20.70">
    <property type="entry name" value="Aldolase class I"/>
    <property type="match status" value="1"/>
</dbReference>
<evidence type="ECO:0000256" key="5">
    <source>
        <dbReference type="ARBA" id="ARBA00023141"/>
    </source>
</evidence>
<dbReference type="GO" id="GO:0004834">
    <property type="term" value="F:tryptophan synthase activity"/>
    <property type="evidence" value="ECO:0007669"/>
    <property type="project" value="UniProtKB-UniRule"/>
</dbReference>
<dbReference type="NCBIfam" id="TIGR00262">
    <property type="entry name" value="trpA"/>
    <property type="match status" value="1"/>
</dbReference>
<protein>
    <recommendedName>
        <fullName evidence="8">Tryptophan synthase alpha chain</fullName>
        <ecNumber evidence="8">4.2.1.20</ecNumber>
    </recommendedName>
</protein>
<comment type="pathway">
    <text evidence="1 8">Amino-acid biosynthesis; L-tryptophan biosynthesis; L-tryptophan from chorismate: step 5/5.</text>
</comment>
<dbReference type="InterPro" id="IPR002028">
    <property type="entry name" value="Trp_synthase_suA"/>
</dbReference>
<evidence type="ECO:0000256" key="7">
    <source>
        <dbReference type="ARBA" id="ARBA00049047"/>
    </source>
</evidence>
<organism evidence="10 11">
    <name type="scientific">Magnetofaba australis IT-1</name>
    <dbReference type="NCBI Taxonomy" id="1434232"/>
    <lineage>
        <taxon>Bacteria</taxon>
        <taxon>Pseudomonadati</taxon>
        <taxon>Pseudomonadota</taxon>
        <taxon>Magnetococcia</taxon>
        <taxon>Magnetococcales</taxon>
        <taxon>Magnetococcaceae</taxon>
        <taxon>Magnetofaba</taxon>
    </lineage>
</organism>
<reference evidence="10 11" key="1">
    <citation type="journal article" date="2016" name="BMC Genomics">
        <title>Combined genomic and structural analyses of a cultured magnetotactic bacterium reveals its niche adaptation to a dynamic environment.</title>
        <authorList>
            <person name="Araujo A.C."/>
            <person name="Morillo V."/>
            <person name="Cypriano J."/>
            <person name="Teixeira L.C."/>
            <person name="Leao P."/>
            <person name="Lyra S."/>
            <person name="Almeida L.G."/>
            <person name="Bazylinski D.A."/>
            <person name="Vasconcellos A.T."/>
            <person name="Abreu F."/>
            <person name="Lins U."/>
        </authorList>
    </citation>
    <scope>NUCLEOTIDE SEQUENCE [LARGE SCALE GENOMIC DNA]</scope>
    <source>
        <strain evidence="10 11">IT-1</strain>
    </source>
</reference>
<dbReference type="EMBL" id="LVJN01000015">
    <property type="protein sequence ID" value="OSM06793.1"/>
    <property type="molecule type" value="Genomic_DNA"/>
</dbReference>
<feature type="active site" description="Proton acceptor" evidence="8">
    <location>
        <position position="55"/>
    </location>
</feature>
<keyword evidence="11" id="KW-1185">Reference proteome</keyword>
<feature type="active site" description="Proton acceptor" evidence="8">
    <location>
        <position position="66"/>
    </location>
</feature>
<dbReference type="AlphaFoldDB" id="A0A1Y2K7S6"/>
<evidence type="ECO:0000256" key="6">
    <source>
        <dbReference type="ARBA" id="ARBA00023239"/>
    </source>
</evidence>
<comment type="function">
    <text evidence="8">The alpha subunit is responsible for the aldol cleavage of indoleglycerol phosphate to indole and glyceraldehyde 3-phosphate.</text>
</comment>
<dbReference type="Pfam" id="PF00290">
    <property type="entry name" value="Trp_syntA"/>
    <property type="match status" value="1"/>
</dbReference>
<comment type="similarity">
    <text evidence="8 9">Belongs to the TrpA family.</text>
</comment>
<proteinExistence type="inferred from homology"/>
<name>A0A1Y2K7S6_9PROT</name>
<sequence>MSAAAHTSAIEPIIREKLSEKPILLMAHLVLGYPSIEENKKVIAQMVDAGVDLIELQIPFSEPIADGPVIAQANQAAIDAGFRVDAGLEAIAEITLTHDIPFLIMTYVNILHARGMGQFISDAAKAGVKGLIVPDLPLQEAGEAIAWSREAGLDWIQLMTPTSHDDRLAAIGAEADGFVYCVARRGVTGKNTSFDDSVGAFVTRCRAATKAPLAVGFGVKNAEDVAYLQGKAEIAVVGTAAIAAHREGGAEAVGRFFRGLRPAD</sequence>
<comment type="catalytic activity">
    <reaction evidence="7 8">
        <text>(1S,2R)-1-C-(indol-3-yl)glycerol 3-phosphate + L-serine = D-glyceraldehyde 3-phosphate + L-tryptophan + H2O</text>
        <dbReference type="Rhea" id="RHEA:10532"/>
        <dbReference type="ChEBI" id="CHEBI:15377"/>
        <dbReference type="ChEBI" id="CHEBI:33384"/>
        <dbReference type="ChEBI" id="CHEBI:57912"/>
        <dbReference type="ChEBI" id="CHEBI:58866"/>
        <dbReference type="ChEBI" id="CHEBI:59776"/>
        <dbReference type="EC" id="4.2.1.20"/>
    </reaction>
</comment>
<dbReference type="InterPro" id="IPR013785">
    <property type="entry name" value="Aldolase_TIM"/>
</dbReference>
<dbReference type="GO" id="GO:0005829">
    <property type="term" value="C:cytosol"/>
    <property type="evidence" value="ECO:0007669"/>
    <property type="project" value="TreeGrafter"/>
</dbReference>
<dbReference type="HAMAP" id="MF_00131">
    <property type="entry name" value="Trp_synth_alpha"/>
    <property type="match status" value="1"/>
</dbReference>
<evidence type="ECO:0000313" key="10">
    <source>
        <dbReference type="EMBL" id="OSM06793.1"/>
    </source>
</evidence>
<dbReference type="CDD" id="cd04724">
    <property type="entry name" value="Tryptophan_synthase_alpha"/>
    <property type="match status" value="1"/>
</dbReference>
<dbReference type="InterPro" id="IPR018204">
    <property type="entry name" value="Trp_synthase_alpha_AS"/>
</dbReference>
<evidence type="ECO:0000256" key="1">
    <source>
        <dbReference type="ARBA" id="ARBA00004733"/>
    </source>
</evidence>
<keyword evidence="6 8" id="KW-0456">Lyase</keyword>
<comment type="caution">
    <text evidence="10">The sequence shown here is derived from an EMBL/GenBank/DDBJ whole genome shotgun (WGS) entry which is preliminary data.</text>
</comment>